<evidence type="ECO:0000313" key="13">
    <source>
        <dbReference type="EMBL" id="TQV89963.1"/>
    </source>
</evidence>
<dbReference type="Pfam" id="PF00005">
    <property type="entry name" value="ABC_tran"/>
    <property type="match status" value="2"/>
</dbReference>
<evidence type="ECO:0000256" key="9">
    <source>
        <dbReference type="SAM" id="MobiDB-lite"/>
    </source>
</evidence>
<dbReference type="Gene3D" id="1.20.1560.10">
    <property type="entry name" value="ABC transporter type 1, transmembrane domain"/>
    <property type="match status" value="2"/>
</dbReference>
<dbReference type="CDD" id="cd18580">
    <property type="entry name" value="ABC_6TM_ABCC_D2"/>
    <property type="match status" value="1"/>
</dbReference>
<feature type="transmembrane region" description="Helical" evidence="10">
    <location>
        <begin position="87"/>
        <end position="106"/>
    </location>
</feature>
<accession>A0A545UKH7</accession>
<evidence type="ECO:0000256" key="4">
    <source>
        <dbReference type="ARBA" id="ARBA00022692"/>
    </source>
</evidence>
<dbReference type="InterPro" id="IPR003439">
    <property type="entry name" value="ABC_transporter-like_ATP-bd"/>
</dbReference>
<dbReference type="GO" id="GO:0005886">
    <property type="term" value="C:plasma membrane"/>
    <property type="evidence" value="ECO:0007669"/>
    <property type="project" value="UniProtKB-SubCell"/>
</dbReference>
<evidence type="ECO:0000256" key="2">
    <source>
        <dbReference type="ARBA" id="ARBA00022448"/>
    </source>
</evidence>
<keyword evidence="8 10" id="KW-0472">Membrane</keyword>
<feature type="transmembrane region" description="Helical" evidence="10">
    <location>
        <begin position="268"/>
        <end position="290"/>
    </location>
</feature>
<dbReference type="Gene3D" id="3.40.50.300">
    <property type="entry name" value="P-loop containing nucleotide triphosphate hydrolases"/>
    <property type="match status" value="2"/>
</dbReference>
<dbReference type="InterPro" id="IPR011527">
    <property type="entry name" value="ABC1_TM_dom"/>
</dbReference>
<keyword evidence="5" id="KW-0547">Nucleotide-binding</keyword>
<reference evidence="13 14" key="1">
    <citation type="journal article" date="2019" name="Appl. Microbiol. Biotechnol.">
        <title>Genome sequence of Isaria javanica and comparative genome analysis insights into family S53 peptidase evolution in fungal entomopathogens.</title>
        <authorList>
            <person name="Lin R."/>
            <person name="Zhang X."/>
            <person name="Xin B."/>
            <person name="Zou M."/>
            <person name="Gao Y."/>
            <person name="Qin F."/>
            <person name="Hu Q."/>
            <person name="Xie B."/>
            <person name="Cheng X."/>
        </authorList>
    </citation>
    <scope>NUCLEOTIDE SEQUENCE [LARGE SCALE GENOMIC DNA]</scope>
    <source>
        <strain evidence="13 14">IJ1G</strain>
    </source>
</reference>
<dbReference type="InterPro" id="IPR036640">
    <property type="entry name" value="ABC1_TM_sf"/>
</dbReference>
<dbReference type="Proteomes" id="UP000315783">
    <property type="component" value="Unassembled WGS sequence"/>
</dbReference>
<dbReference type="PANTHER" id="PTHR24223">
    <property type="entry name" value="ATP-BINDING CASSETTE SUB-FAMILY C"/>
    <property type="match status" value="1"/>
</dbReference>
<dbReference type="PROSITE" id="PS00211">
    <property type="entry name" value="ABC_TRANSPORTER_1"/>
    <property type="match status" value="1"/>
</dbReference>
<comment type="caution">
    <text evidence="13">The sequence shown here is derived from an EMBL/GenBank/DDBJ whole genome shotgun (WGS) entry which is preliminary data.</text>
</comment>
<sequence>MHDLHNLVQDLRGDQLYALFVPIWSRRDKKSSNKLFKVLVRTLIRSILVASLPRVALIGFSFAQPYLLERVVSLLESEHPRRDFENGLVIAAALIYAGIMASRAWYNYITVCMTIKTRGILISAIFDKTLRLEHHQAKKLAAVTLMSTDTDGVAQNVRTLYEFVANLLELVVGLAILATRVGPACVLLLLPTALLSVIATRVGKQIAPSQITWNKSIEDRVSKTSALLRQIRTIKMVGQGPAAIEYIQKLRKTEIEESKRYRFLQAVLVANGMLIYCLTPISVMAGSIFWTRSGETLKPSSVFTVLSIVAIVSTPLSKVVASYPRVAATFGRLRRIEAFLLLSERHDQRTFKEPPTLDPAEGTSSSGEAEKQHGSGSQDGQSWDVYPVNAHKVHIAATKASGNIVSCASFTIPRRKFTMLVGKTGCGKSTLLRSLLGEAIITEGSVSLERRTVAYCDQDVWIQNISIRENIIGACEYDARWYTHVLTACQLLRVIEAFPSGDETVVGSDGLKLSGGQKARVALARAVYALAPLILLDDIFAALDEATADSIFEALLGAQGVLRRTVCAVVLATSSGKYLPLADHLLFLDANRSVVMICNKVHIPEYAKFLEDEPAVDRIEAGEAQAQPAEPGAPPATQPPKALEVENPNVFRQHGDANLYLIYFQSIPKKLLAFWLTLLCVFALSERLPEIYMRIWLAIYPANKLYFIGYSLLGVVCGVLGLSQIYVFWLKVTPKASENLHKQFLDVVMRQVSKLRAKHYQLTTVQLSATYQFLTSTDAGFSGDMSIIGQDLPNSMSLVIYGASSPINYKATGIDIFKDCFLVVIDVGIISAGAKYMAFAVPFLFLILFLLQKYYLRTSRQLRFMDLEAKSPLYTHFTETARGLLHIRGLRREANFTARLHTLLNNSQKPNYYLIAVQQWLTAAMDCIGMLLGISLVALASKFGDSSPSGTGLALLNLITFSEQLTFFMNDWTGLETSLGAIARLDSFVKHTPVEKDAADAATPPPTWPEDGTIEFRGVDVGYGGKTTMLLTLLNMLEHDGPLLIDGIDITHVPRQVLRTRITTISQDFFEVPGSLRDNLLPPESTRPTSADQRLDDEAVQNILFVAGLSDVVRDRGGGLNAPFDELGFSRGEMQLVALARAIIHTLECRTRIVLLDEATGVLDSDTRATIQTAMSRYFANHTVIIISHQKDAVKTVDKVYDMNTNRVFH</sequence>
<feature type="domain" description="ABC transmembrane type-1" evidence="12">
    <location>
        <begin position="55"/>
        <end position="328"/>
    </location>
</feature>
<feature type="transmembrane region" description="Helical" evidence="10">
    <location>
        <begin position="43"/>
        <end position="67"/>
    </location>
</feature>
<feature type="domain" description="ABC transmembrane type-1" evidence="12">
    <location>
        <begin position="836"/>
        <end position="977"/>
    </location>
</feature>
<dbReference type="SUPFAM" id="SSF90123">
    <property type="entry name" value="ABC transporter transmembrane region"/>
    <property type="match status" value="2"/>
</dbReference>
<dbReference type="GO" id="GO:0016887">
    <property type="term" value="F:ATP hydrolysis activity"/>
    <property type="evidence" value="ECO:0007669"/>
    <property type="project" value="InterPro"/>
</dbReference>
<protein>
    <submittedName>
        <fullName evidence="13">ABC multidrug transporter</fullName>
    </submittedName>
</protein>
<evidence type="ECO:0000313" key="14">
    <source>
        <dbReference type="Proteomes" id="UP000315783"/>
    </source>
</evidence>
<keyword evidence="14" id="KW-1185">Reference proteome</keyword>
<dbReference type="InterPro" id="IPR027417">
    <property type="entry name" value="P-loop_NTPase"/>
</dbReference>
<comment type="subcellular location">
    <subcellularLocation>
        <location evidence="1">Cell membrane</location>
        <topology evidence="1">Multi-pass membrane protein</topology>
    </subcellularLocation>
</comment>
<dbReference type="GO" id="GO:0005524">
    <property type="term" value="F:ATP binding"/>
    <property type="evidence" value="ECO:0007669"/>
    <property type="project" value="UniProtKB-KW"/>
</dbReference>
<dbReference type="InterPro" id="IPR044726">
    <property type="entry name" value="ABCC_6TM_D2"/>
</dbReference>
<keyword evidence="3" id="KW-1003">Cell membrane</keyword>
<dbReference type="InterPro" id="IPR003593">
    <property type="entry name" value="AAA+_ATPase"/>
</dbReference>
<evidence type="ECO:0000256" key="5">
    <source>
        <dbReference type="ARBA" id="ARBA00022741"/>
    </source>
</evidence>
<proteinExistence type="predicted"/>
<dbReference type="SUPFAM" id="SSF52540">
    <property type="entry name" value="P-loop containing nucleoside triphosphate hydrolases"/>
    <property type="match status" value="2"/>
</dbReference>
<feature type="transmembrane region" description="Helical" evidence="10">
    <location>
        <begin position="836"/>
        <end position="855"/>
    </location>
</feature>
<evidence type="ECO:0000256" key="1">
    <source>
        <dbReference type="ARBA" id="ARBA00004651"/>
    </source>
</evidence>
<evidence type="ECO:0000256" key="10">
    <source>
        <dbReference type="SAM" id="Phobius"/>
    </source>
</evidence>
<evidence type="ECO:0000256" key="3">
    <source>
        <dbReference type="ARBA" id="ARBA00022475"/>
    </source>
</evidence>
<dbReference type="PANTHER" id="PTHR24223:SF399">
    <property type="entry name" value="ABC TRANSPORTER ATNG"/>
    <property type="match status" value="1"/>
</dbReference>
<dbReference type="SMART" id="SM00382">
    <property type="entry name" value="AAA"/>
    <property type="match status" value="2"/>
</dbReference>
<organism evidence="13 14">
    <name type="scientific">Cordyceps javanica</name>
    <dbReference type="NCBI Taxonomy" id="43265"/>
    <lineage>
        <taxon>Eukaryota</taxon>
        <taxon>Fungi</taxon>
        <taxon>Dikarya</taxon>
        <taxon>Ascomycota</taxon>
        <taxon>Pezizomycotina</taxon>
        <taxon>Sordariomycetes</taxon>
        <taxon>Hypocreomycetidae</taxon>
        <taxon>Hypocreales</taxon>
        <taxon>Cordycipitaceae</taxon>
        <taxon>Cordyceps</taxon>
    </lineage>
</organism>
<dbReference type="PROSITE" id="PS50893">
    <property type="entry name" value="ABC_TRANSPORTER_2"/>
    <property type="match status" value="1"/>
</dbReference>
<feature type="transmembrane region" description="Helical" evidence="10">
    <location>
        <begin position="708"/>
        <end position="729"/>
    </location>
</feature>
<dbReference type="InterPro" id="IPR050173">
    <property type="entry name" value="ABC_transporter_C-like"/>
</dbReference>
<gene>
    <name evidence="13" type="ORF">IF1G_11375</name>
</gene>
<evidence type="ECO:0000256" key="8">
    <source>
        <dbReference type="ARBA" id="ARBA00023136"/>
    </source>
</evidence>
<evidence type="ECO:0000259" key="11">
    <source>
        <dbReference type="PROSITE" id="PS50893"/>
    </source>
</evidence>
<dbReference type="AlphaFoldDB" id="A0A545UKH7"/>
<name>A0A545UKH7_9HYPO</name>
<keyword evidence="4 10" id="KW-0812">Transmembrane</keyword>
<keyword evidence="7 10" id="KW-1133">Transmembrane helix</keyword>
<keyword evidence="2" id="KW-0813">Transport</keyword>
<dbReference type="STRING" id="43265.A0A545UKH7"/>
<feature type="transmembrane region" description="Helical" evidence="10">
    <location>
        <begin position="302"/>
        <end position="326"/>
    </location>
</feature>
<keyword evidence="6" id="KW-0067">ATP-binding</keyword>
<dbReference type="InterPro" id="IPR017871">
    <property type="entry name" value="ABC_transporter-like_CS"/>
</dbReference>
<evidence type="ECO:0000256" key="7">
    <source>
        <dbReference type="ARBA" id="ARBA00022989"/>
    </source>
</evidence>
<feature type="region of interest" description="Disordered" evidence="9">
    <location>
        <begin position="350"/>
        <end position="382"/>
    </location>
</feature>
<evidence type="ECO:0000259" key="12">
    <source>
        <dbReference type="PROSITE" id="PS50929"/>
    </source>
</evidence>
<dbReference type="PROSITE" id="PS50929">
    <property type="entry name" value="ABC_TM1F"/>
    <property type="match status" value="2"/>
</dbReference>
<feature type="transmembrane region" description="Helical" evidence="10">
    <location>
        <begin position="671"/>
        <end position="688"/>
    </location>
</feature>
<dbReference type="EMBL" id="SPUK01000051">
    <property type="protein sequence ID" value="TQV89963.1"/>
    <property type="molecule type" value="Genomic_DNA"/>
</dbReference>
<dbReference type="Pfam" id="PF00664">
    <property type="entry name" value="ABC_membrane"/>
    <property type="match status" value="2"/>
</dbReference>
<feature type="domain" description="ABC transporter" evidence="11">
    <location>
        <begin position="385"/>
        <end position="615"/>
    </location>
</feature>
<dbReference type="GO" id="GO:0140359">
    <property type="term" value="F:ABC-type transporter activity"/>
    <property type="evidence" value="ECO:0007669"/>
    <property type="project" value="InterPro"/>
</dbReference>
<evidence type="ECO:0000256" key="6">
    <source>
        <dbReference type="ARBA" id="ARBA00022840"/>
    </source>
</evidence>